<dbReference type="GO" id="GO:0043164">
    <property type="term" value="P:Gram-negative-bacterium-type cell wall biogenesis"/>
    <property type="evidence" value="ECO:0007669"/>
    <property type="project" value="TreeGrafter"/>
</dbReference>
<gene>
    <name evidence="3" type="ORF">AVDCRST_MAG86-252</name>
</gene>
<accession>A0A6J4UPY2</accession>
<dbReference type="InterPro" id="IPR014729">
    <property type="entry name" value="Rossmann-like_a/b/a_fold"/>
</dbReference>
<dbReference type="Pfam" id="PF02698">
    <property type="entry name" value="DUF218"/>
    <property type="match status" value="1"/>
</dbReference>
<reference evidence="3" key="1">
    <citation type="submission" date="2020-02" db="EMBL/GenBank/DDBJ databases">
        <authorList>
            <person name="Meier V. D."/>
        </authorList>
    </citation>
    <scope>NUCLEOTIDE SEQUENCE</scope>
    <source>
        <strain evidence="3">AVDCRST_MAG86</strain>
    </source>
</reference>
<evidence type="ECO:0000313" key="3">
    <source>
        <dbReference type="EMBL" id="CAA9556631.1"/>
    </source>
</evidence>
<dbReference type="GO" id="GO:0005886">
    <property type="term" value="C:plasma membrane"/>
    <property type="evidence" value="ECO:0007669"/>
    <property type="project" value="TreeGrafter"/>
</dbReference>
<proteinExistence type="predicted"/>
<dbReference type="PANTHER" id="PTHR30336:SF4">
    <property type="entry name" value="ENVELOPE BIOGENESIS FACTOR ELYC"/>
    <property type="match status" value="1"/>
</dbReference>
<evidence type="ECO:0000259" key="2">
    <source>
        <dbReference type="Pfam" id="PF02698"/>
    </source>
</evidence>
<keyword evidence="1" id="KW-1133">Transmembrane helix</keyword>
<dbReference type="CDD" id="cd06259">
    <property type="entry name" value="YdcF-like"/>
    <property type="match status" value="1"/>
</dbReference>
<organism evidence="3">
    <name type="scientific">uncultured Truepera sp</name>
    <dbReference type="NCBI Taxonomy" id="543023"/>
    <lineage>
        <taxon>Bacteria</taxon>
        <taxon>Thermotogati</taxon>
        <taxon>Deinococcota</taxon>
        <taxon>Deinococci</taxon>
        <taxon>Trueperales</taxon>
        <taxon>Trueperaceae</taxon>
        <taxon>Truepera</taxon>
        <taxon>environmental samples</taxon>
    </lineage>
</organism>
<sequence length="261" mass="28575">MSFFLSKVLWELVRPSTLLLSVTTLGTLLLWSRWHRLGRGLVSITLVLLLLPAILPLASVLEGPLENRFPQPALPSAVDGIIVLSGAESPATSAARRQVVLNGAGERLLKGLELAQRYPQAKLVFSGGSGALYGGGPTSAGVAERLFNDFGIDRARTVLERRSRNTYENARFALEQARPHPGETWVLVTSAMHLPRSVGLFRKAGWQVIPYPVDYQSPGYVTFAPSLRFAEALAYVDNAAREWIGLVSYRLLGRTDTLLPK</sequence>
<name>A0A6J4UPY2_9DEIN</name>
<feature type="domain" description="DUF218" evidence="2">
    <location>
        <begin position="79"/>
        <end position="245"/>
    </location>
</feature>
<feature type="transmembrane region" description="Helical" evidence="1">
    <location>
        <begin position="40"/>
        <end position="61"/>
    </location>
</feature>
<protein>
    <submittedName>
        <fullName evidence="3">Putative membrane protein</fullName>
    </submittedName>
</protein>
<dbReference type="EMBL" id="CADCWP010000017">
    <property type="protein sequence ID" value="CAA9556631.1"/>
    <property type="molecule type" value="Genomic_DNA"/>
</dbReference>
<dbReference type="InterPro" id="IPR051599">
    <property type="entry name" value="Cell_Envelope_Assoc"/>
</dbReference>
<dbReference type="GO" id="GO:0000270">
    <property type="term" value="P:peptidoglycan metabolic process"/>
    <property type="evidence" value="ECO:0007669"/>
    <property type="project" value="TreeGrafter"/>
</dbReference>
<keyword evidence="1" id="KW-0472">Membrane</keyword>
<keyword evidence="1" id="KW-0812">Transmembrane</keyword>
<dbReference type="InterPro" id="IPR003848">
    <property type="entry name" value="DUF218"/>
</dbReference>
<dbReference type="PANTHER" id="PTHR30336">
    <property type="entry name" value="INNER MEMBRANE PROTEIN, PROBABLE PERMEASE"/>
    <property type="match status" value="1"/>
</dbReference>
<evidence type="ECO:0000256" key="1">
    <source>
        <dbReference type="SAM" id="Phobius"/>
    </source>
</evidence>
<feature type="transmembrane region" description="Helical" evidence="1">
    <location>
        <begin position="12"/>
        <end position="31"/>
    </location>
</feature>
<dbReference type="AlphaFoldDB" id="A0A6J4UPY2"/>
<dbReference type="Gene3D" id="3.40.50.620">
    <property type="entry name" value="HUPs"/>
    <property type="match status" value="1"/>
</dbReference>